<evidence type="ECO:0000313" key="4">
    <source>
        <dbReference type="Proteomes" id="UP000250043"/>
    </source>
</evidence>
<name>A0A8E2DG18_9APHY</name>
<dbReference type="AlphaFoldDB" id="A0A8E2DG18"/>
<dbReference type="GO" id="GO:0003723">
    <property type="term" value="F:RNA binding"/>
    <property type="evidence" value="ECO:0007669"/>
    <property type="project" value="UniProtKB-UniRule"/>
</dbReference>
<evidence type="ECO:0000256" key="1">
    <source>
        <dbReference type="PROSITE-ProRule" id="PRU00266"/>
    </source>
</evidence>
<evidence type="ECO:0000313" key="3">
    <source>
        <dbReference type="EMBL" id="OCH85437.1"/>
    </source>
</evidence>
<proteinExistence type="predicted"/>
<feature type="domain" description="DRBM" evidence="2">
    <location>
        <begin position="6"/>
        <end position="75"/>
    </location>
</feature>
<dbReference type="Gene3D" id="3.30.160.20">
    <property type="match status" value="1"/>
</dbReference>
<organism evidence="3 4">
    <name type="scientific">Obba rivulosa</name>
    <dbReference type="NCBI Taxonomy" id="1052685"/>
    <lineage>
        <taxon>Eukaryota</taxon>
        <taxon>Fungi</taxon>
        <taxon>Dikarya</taxon>
        <taxon>Basidiomycota</taxon>
        <taxon>Agaricomycotina</taxon>
        <taxon>Agaricomycetes</taxon>
        <taxon>Polyporales</taxon>
        <taxon>Gelatoporiaceae</taxon>
        <taxon>Obba</taxon>
    </lineage>
</organism>
<dbReference type="InterPro" id="IPR014720">
    <property type="entry name" value="dsRBD_dom"/>
</dbReference>
<gene>
    <name evidence="3" type="ORF">OBBRIDRAFT_313653</name>
</gene>
<dbReference type="EMBL" id="KV722584">
    <property type="protein sequence ID" value="OCH85437.1"/>
    <property type="molecule type" value="Genomic_DNA"/>
</dbReference>
<dbReference type="Proteomes" id="UP000250043">
    <property type="component" value="Unassembled WGS sequence"/>
</dbReference>
<dbReference type="OrthoDB" id="112668at2759"/>
<dbReference type="Pfam" id="PF00035">
    <property type="entry name" value="dsrm"/>
    <property type="match status" value="1"/>
</dbReference>
<dbReference type="SUPFAM" id="SSF54768">
    <property type="entry name" value="dsRNA-binding domain-like"/>
    <property type="match status" value="1"/>
</dbReference>
<sequence>MTESGQWRIQLNNYLQDTGTSHLLTWEIRMSGPHHRPTWHATVYFRGIRYGSCRGSRKGVVKEEAARQALVALLAAREYYYSRVCPPINVAL</sequence>
<keyword evidence="4" id="KW-1185">Reference proteome</keyword>
<evidence type="ECO:0000259" key="2">
    <source>
        <dbReference type="PROSITE" id="PS50137"/>
    </source>
</evidence>
<reference evidence="3 4" key="1">
    <citation type="submission" date="2016-07" db="EMBL/GenBank/DDBJ databases">
        <title>Draft genome of the white-rot fungus Obba rivulosa 3A-2.</title>
        <authorList>
            <consortium name="DOE Joint Genome Institute"/>
            <person name="Miettinen O."/>
            <person name="Riley R."/>
            <person name="Acob R."/>
            <person name="Barry K."/>
            <person name="Cullen D."/>
            <person name="De Vries R."/>
            <person name="Hainaut M."/>
            <person name="Hatakka A."/>
            <person name="Henrissat B."/>
            <person name="Hilden K."/>
            <person name="Kuo R."/>
            <person name="Labutti K."/>
            <person name="Lipzen A."/>
            <person name="Makela M.R."/>
            <person name="Sandor L."/>
            <person name="Spatafora J.W."/>
            <person name="Grigoriev I.V."/>
            <person name="Hibbett D.S."/>
        </authorList>
    </citation>
    <scope>NUCLEOTIDE SEQUENCE [LARGE SCALE GENOMIC DNA]</scope>
    <source>
        <strain evidence="3 4">3A-2</strain>
    </source>
</reference>
<protein>
    <recommendedName>
        <fullName evidence="2">DRBM domain-containing protein</fullName>
    </recommendedName>
</protein>
<dbReference type="PROSITE" id="PS50137">
    <property type="entry name" value="DS_RBD"/>
    <property type="match status" value="1"/>
</dbReference>
<keyword evidence="1" id="KW-0694">RNA-binding</keyword>
<accession>A0A8E2DG18</accession>